<dbReference type="EMBL" id="GBXM01101658">
    <property type="protein sequence ID" value="JAH06919.1"/>
    <property type="molecule type" value="Transcribed_RNA"/>
</dbReference>
<reference evidence="1" key="2">
    <citation type="journal article" date="2015" name="Fish Shellfish Immunol.">
        <title>Early steps in the European eel (Anguilla anguilla)-Vibrio vulnificus interaction in the gills: Role of the RtxA13 toxin.</title>
        <authorList>
            <person name="Callol A."/>
            <person name="Pajuelo D."/>
            <person name="Ebbesson L."/>
            <person name="Teles M."/>
            <person name="MacKenzie S."/>
            <person name="Amaro C."/>
        </authorList>
    </citation>
    <scope>NUCLEOTIDE SEQUENCE</scope>
</reference>
<reference evidence="1" key="1">
    <citation type="submission" date="2014-11" db="EMBL/GenBank/DDBJ databases">
        <authorList>
            <person name="Amaro Gonzalez C."/>
        </authorList>
    </citation>
    <scope>NUCLEOTIDE SEQUENCE</scope>
</reference>
<accession>A0A0E9PQZ3</accession>
<evidence type="ECO:0000313" key="1">
    <source>
        <dbReference type="EMBL" id="JAH06919.1"/>
    </source>
</evidence>
<name>A0A0E9PQZ3_ANGAN</name>
<protein>
    <submittedName>
        <fullName evidence="1">Uncharacterized protein</fullName>
    </submittedName>
</protein>
<dbReference type="AlphaFoldDB" id="A0A0E9PQZ3"/>
<organism evidence="1">
    <name type="scientific">Anguilla anguilla</name>
    <name type="common">European freshwater eel</name>
    <name type="synonym">Muraena anguilla</name>
    <dbReference type="NCBI Taxonomy" id="7936"/>
    <lineage>
        <taxon>Eukaryota</taxon>
        <taxon>Metazoa</taxon>
        <taxon>Chordata</taxon>
        <taxon>Craniata</taxon>
        <taxon>Vertebrata</taxon>
        <taxon>Euteleostomi</taxon>
        <taxon>Actinopterygii</taxon>
        <taxon>Neopterygii</taxon>
        <taxon>Teleostei</taxon>
        <taxon>Anguilliformes</taxon>
        <taxon>Anguillidae</taxon>
        <taxon>Anguilla</taxon>
    </lineage>
</organism>
<proteinExistence type="predicted"/>
<sequence length="60" mass="7293">MQSRHALRRLTHVHTLLHRQHALREALSHTHTHTQTYMHMHSQHAIRETHTRTVYTHTFL</sequence>